<keyword evidence="6 12" id="KW-0479">Metal-binding</keyword>
<dbReference type="InterPro" id="IPR036977">
    <property type="entry name" value="DNA_primase_Znf_CHC2"/>
</dbReference>
<dbReference type="SUPFAM" id="SSF56731">
    <property type="entry name" value="DNA primase core"/>
    <property type="match status" value="1"/>
</dbReference>
<keyword evidence="3 12" id="KW-0808">Transferase</keyword>
<proteinExistence type="inferred from homology"/>
<keyword evidence="8 12" id="KW-0862">Zinc</keyword>
<keyword evidence="4 12" id="KW-0548">Nucleotidyltransferase</keyword>
<evidence type="ECO:0000256" key="3">
    <source>
        <dbReference type="ARBA" id="ARBA00022679"/>
    </source>
</evidence>
<evidence type="ECO:0000256" key="14">
    <source>
        <dbReference type="SAM" id="MobiDB-lite"/>
    </source>
</evidence>
<evidence type="ECO:0000256" key="11">
    <source>
        <dbReference type="ARBA" id="ARBA00023163"/>
    </source>
</evidence>
<dbReference type="Pfam" id="PF10410">
    <property type="entry name" value="DnaB_bind"/>
    <property type="match status" value="1"/>
</dbReference>
<dbReference type="SMART" id="SM00493">
    <property type="entry name" value="TOPRIM"/>
    <property type="match status" value="1"/>
</dbReference>
<dbReference type="Pfam" id="PF08275">
    <property type="entry name" value="DNAG_N"/>
    <property type="match status" value="1"/>
</dbReference>
<feature type="domain" description="Toprim" evidence="15">
    <location>
        <begin position="267"/>
        <end position="347"/>
    </location>
</feature>
<dbReference type="NCBIfam" id="TIGR01391">
    <property type="entry name" value="dnaG"/>
    <property type="match status" value="1"/>
</dbReference>
<comment type="cofactor">
    <cofactor evidence="12 13">
        <name>Zn(2+)</name>
        <dbReference type="ChEBI" id="CHEBI:29105"/>
    </cofactor>
    <text evidence="12 13">Binds 1 zinc ion per monomer.</text>
</comment>
<evidence type="ECO:0000256" key="9">
    <source>
        <dbReference type="ARBA" id="ARBA00022842"/>
    </source>
</evidence>
<accession>A0ABU3BUN1</accession>
<feature type="region of interest" description="Disordered" evidence="14">
    <location>
        <begin position="434"/>
        <end position="463"/>
    </location>
</feature>
<dbReference type="EC" id="2.7.7.101" evidence="12"/>
<keyword evidence="5 12" id="KW-0235">DNA replication</keyword>
<dbReference type="InterPro" id="IPR050219">
    <property type="entry name" value="DnaG_primase"/>
</dbReference>
<keyword evidence="1 12" id="KW-0240">DNA-directed RNA polymerase</keyword>
<dbReference type="HAMAP" id="MF_00974">
    <property type="entry name" value="DNA_primase_DnaG"/>
    <property type="match status" value="1"/>
</dbReference>
<evidence type="ECO:0000256" key="8">
    <source>
        <dbReference type="ARBA" id="ARBA00022833"/>
    </source>
</evidence>
<keyword evidence="10 12" id="KW-0238">DNA-binding</keyword>
<name>A0ABU3BUN1_9BACT</name>
<dbReference type="Gene3D" id="3.90.580.10">
    <property type="entry name" value="Zinc finger, CHC2-type domain"/>
    <property type="match status" value="1"/>
</dbReference>
<protein>
    <recommendedName>
        <fullName evidence="12 13">DNA primase</fullName>
        <ecNumber evidence="12">2.7.7.101</ecNumber>
    </recommendedName>
</protein>
<dbReference type="InterPro" id="IPR006171">
    <property type="entry name" value="TOPRIM_dom"/>
</dbReference>
<dbReference type="InterPro" id="IPR034151">
    <property type="entry name" value="TOPRIM_DnaG_bac"/>
</dbReference>
<comment type="domain">
    <text evidence="12">Contains an N-terminal zinc-binding domain, a central core domain that contains the primase activity, and a C-terminal DnaB-binding domain.</text>
</comment>
<evidence type="ECO:0000256" key="6">
    <source>
        <dbReference type="ARBA" id="ARBA00022723"/>
    </source>
</evidence>
<comment type="caution">
    <text evidence="16">The sequence shown here is derived from an EMBL/GenBank/DDBJ whole genome shotgun (WGS) entry which is preliminary data.</text>
</comment>
<comment type="similarity">
    <text evidence="12 13">Belongs to the DnaG primase family.</text>
</comment>
<dbReference type="InterPro" id="IPR037068">
    <property type="entry name" value="DNA_primase_core_N_sf"/>
</dbReference>
<dbReference type="PANTHER" id="PTHR30313:SF2">
    <property type="entry name" value="DNA PRIMASE"/>
    <property type="match status" value="1"/>
</dbReference>
<keyword evidence="9" id="KW-0460">Magnesium</keyword>
<dbReference type="Gene3D" id="3.90.980.10">
    <property type="entry name" value="DNA primase, catalytic core, N-terminal domain"/>
    <property type="match status" value="1"/>
</dbReference>
<feature type="zinc finger region" description="CHC2-type" evidence="12">
    <location>
        <begin position="39"/>
        <end position="63"/>
    </location>
</feature>
<dbReference type="Pfam" id="PF13155">
    <property type="entry name" value="Toprim_2"/>
    <property type="match status" value="1"/>
</dbReference>
<dbReference type="Gene3D" id="3.40.1360.10">
    <property type="match status" value="1"/>
</dbReference>
<keyword evidence="17" id="KW-1185">Reference proteome</keyword>
<evidence type="ECO:0000256" key="10">
    <source>
        <dbReference type="ARBA" id="ARBA00023125"/>
    </source>
</evidence>
<gene>
    <name evidence="12 16" type="primary">dnaG</name>
    <name evidence="16" type="ORF">RM540_14680</name>
</gene>
<evidence type="ECO:0000256" key="12">
    <source>
        <dbReference type="HAMAP-Rule" id="MF_00974"/>
    </source>
</evidence>
<dbReference type="EMBL" id="JAVRHT010000046">
    <property type="protein sequence ID" value="MDT0633000.1"/>
    <property type="molecule type" value="Genomic_DNA"/>
</dbReference>
<dbReference type="Pfam" id="PF01807">
    <property type="entry name" value="Zn_ribbon_DnaG"/>
    <property type="match status" value="1"/>
</dbReference>
<evidence type="ECO:0000256" key="1">
    <source>
        <dbReference type="ARBA" id="ARBA00022478"/>
    </source>
</evidence>
<evidence type="ECO:0000313" key="17">
    <source>
        <dbReference type="Proteomes" id="UP001267426"/>
    </source>
</evidence>
<organism evidence="16 17">
    <name type="scientific">Rubrivirga litoralis</name>
    <dbReference type="NCBI Taxonomy" id="3075598"/>
    <lineage>
        <taxon>Bacteria</taxon>
        <taxon>Pseudomonadati</taxon>
        <taxon>Rhodothermota</taxon>
        <taxon>Rhodothermia</taxon>
        <taxon>Rhodothermales</taxon>
        <taxon>Rubricoccaceae</taxon>
        <taxon>Rubrivirga</taxon>
    </lineage>
</organism>
<evidence type="ECO:0000256" key="13">
    <source>
        <dbReference type="PIRNR" id="PIRNR002811"/>
    </source>
</evidence>
<dbReference type="RefSeq" id="WP_311665454.1">
    <property type="nucleotide sequence ID" value="NZ_JAVRHT010000046.1"/>
</dbReference>
<dbReference type="CDD" id="cd03364">
    <property type="entry name" value="TOPRIM_DnaG_primases"/>
    <property type="match status" value="1"/>
</dbReference>
<dbReference type="SMART" id="SM00400">
    <property type="entry name" value="ZnF_CHCC"/>
    <property type="match status" value="1"/>
</dbReference>
<dbReference type="PROSITE" id="PS50880">
    <property type="entry name" value="TOPRIM"/>
    <property type="match status" value="1"/>
</dbReference>
<evidence type="ECO:0000259" key="15">
    <source>
        <dbReference type="PROSITE" id="PS50880"/>
    </source>
</evidence>
<evidence type="ECO:0000313" key="16">
    <source>
        <dbReference type="EMBL" id="MDT0633000.1"/>
    </source>
</evidence>
<dbReference type="InterPro" id="IPR019475">
    <property type="entry name" value="DNA_primase_DnaB-bd"/>
</dbReference>
<sequence length="638" mass="68950">MPAIPDSTIDEVRSASDLVDVVSDRVRLKKQGKNYMGLCPFHNEKSPSFSVDAAQNLYYCFGCRRGGDVFKFVEEIEGVGFLDSVRLLADRAGITIQEEGAGPEADRKGTLLAALRFAAGFYFDQLKTPAGERALAYLKERGFTKEAVVAFGIGAAPDSWDALATAAETAGFKPDVLEAVGLVKSREGGAGGRGGHYDVFRDRLMFPILSPIGKVLGFGGRILPDTRTGSDDYTPAKYVNSPETEVYHKGRVLYGMKQSKRAIRTEREAIVVEGYADVVALWQAGVQNVVAASGTALAPQQMDLLRKLDVQRLVLLFDADAAGRGAARKGVDLALDAGLAPYAVTLPDGADPDSFVRQFGADAFRAFLRDERQDFVAFLVAGAQRDGSLDTPEGKSAAVRDVLATIKRLKDPIQAGEYVRQAASALGVYETDLRRQYDGQAPPRRPAPRLDEEEPAAPPPPVVRVKPEEVSLLRLMLAHGAAMVEHVLTRMGTDEFTEGAPRDAVEAIIAQFEAGQIDPTPFVRGAYGDAVRGLVAEALSERHGLSENWEGKVGVAPKGRDDDPFASATSSMRLLKLDRVQEAVTAAMREIQVRERGGEDIADLQADVNALNELRRQIERDEFLEWPGGAGEEATGDG</sequence>
<dbReference type="InterPro" id="IPR030846">
    <property type="entry name" value="DnaG_bac"/>
</dbReference>
<dbReference type="InterPro" id="IPR002694">
    <property type="entry name" value="Znf_CHC2"/>
</dbReference>
<comment type="catalytic activity">
    <reaction evidence="12">
        <text>ssDNA + n NTP = ssDNA/pppN(pN)n-1 hybrid + (n-1) diphosphate.</text>
        <dbReference type="EC" id="2.7.7.101"/>
    </reaction>
</comment>
<dbReference type="Proteomes" id="UP001267426">
    <property type="component" value="Unassembled WGS sequence"/>
</dbReference>
<dbReference type="PANTHER" id="PTHR30313">
    <property type="entry name" value="DNA PRIMASE"/>
    <property type="match status" value="1"/>
</dbReference>
<keyword evidence="7 12" id="KW-0863">Zinc-finger</keyword>
<evidence type="ECO:0000256" key="7">
    <source>
        <dbReference type="ARBA" id="ARBA00022771"/>
    </source>
</evidence>
<reference evidence="16 17" key="1">
    <citation type="submission" date="2023-09" db="EMBL/GenBank/DDBJ databases">
        <authorList>
            <person name="Rey-Velasco X."/>
        </authorList>
    </citation>
    <scope>NUCLEOTIDE SEQUENCE [LARGE SCALE GENOMIC DNA]</scope>
    <source>
        <strain evidence="16 17">F394</strain>
    </source>
</reference>
<dbReference type="InterPro" id="IPR013264">
    <property type="entry name" value="DNAG_N"/>
</dbReference>
<evidence type="ECO:0000256" key="2">
    <source>
        <dbReference type="ARBA" id="ARBA00022515"/>
    </source>
</evidence>
<keyword evidence="2 12" id="KW-0639">Primosome</keyword>
<comment type="function">
    <text evidence="12 13">RNA polymerase that catalyzes the synthesis of short RNA molecules used as primers for DNA polymerase during DNA replication.</text>
</comment>
<dbReference type="PIRSF" id="PIRSF002811">
    <property type="entry name" value="DnaG"/>
    <property type="match status" value="1"/>
</dbReference>
<evidence type="ECO:0000256" key="5">
    <source>
        <dbReference type="ARBA" id="ARBA00022705"/>
    </source>
</evidence>
<evidence type="ECO:0000256" key="4">
    <source>
        <dbReference type="ARBA" id="ARBA00022695"/>
    </source>
</evidence>
<comment type="subunit">
    <text evidence="12">Monomer. Interacts with DnaB.</text>
</comment>
<keyword evidence="11 12" id="KW-0804">Transcription</keyword>
<dbReference type="InterPro" id="IPR006295">
    <property type="entry name" value="DNA_primase_DnaG"/>
</dbReference>
<dbReference type="SUPFAM" id="SSF57783">
    <property type="entry name" value="Zinc beta-ribbon"/>
    <property type="match status" value="1"/>
</dbReference>